<feature type="transmembrane region" description="Helical" evidence="1">
    <location>
        <begin position="65"/>
        <end position="82"/>
    </location>
</feature>
<feature type="transmembrane region" description="Helical" evidence="1">
    <location>
        <begin position="373"/>
        <end position="396"/>
    </location>
</feature>
<keyword evidence="1" id="KW-1133">Transmembrane helix</keyword>
<feature type="transmembrane region" description="Helical" evidence="1">
    <location>
        <begin position="31"/>
        <end position="53"/>
    </location>
</feature>
<feature type="transmembrane region" description="Helical" evidence="1">
    <location>
        <begin position="344"/>
        <end position="367"/>
    </location>
</feature>
<feature type="transmembrane region" description="Helical" evidence="1">
    <location>
        <begin position="88"/>
        <end position="113"/>
    </location>
</feature>
<evidence type="ECO:0000313" key="3">
    <source>
        <dbReference type="Proteomes" id="UP001440612"/>
    </source>
</evidence>
<protein>
    <recommendedName>
        <fullName evidence="4">MFS transporter</fullName>
    </recommendedName>
</protein>
<feature type="transmembrane region" description="Helical" evidence="1">
    <location>
        <begin position="212"/>
        <end position="232"/>
    </location>
</feature>
<feature type="transmembrane region" description="Helical" evidence="1">
    <location>
        <begin position="158"/>
        <end position="174"/>
    </location>
</feature>
<keyword evidence="1" id="KW-0812">Transmembrane</keyword>
<keyword evidence="3" id="KW-1185">Reference proteome</keyword>
<reference evidence="3" key="1">
    <citation type="submission" date="2024-04" db="EMBL/GenBank/DDBJ databases">
        <title>Phylogenomic analyses of a clade within the roseobacter group suggest taxonomic reassignments of species of the genera Aestuariivita, Citreicella, Loktanella, Nautella, Pelagibaca, Ruegeria, Thalassobius, Thiobacimonas and Tropicibacter, and the proposal o.</title>
        <authorList>
            <person name="Jeon C.O."/>
        </authorList>
    </citation>
    <scope>NUCLEOTIDE SEQUENCE [LARGE SCALE GENOMIC DNA]</scope>
    <source>
        <strain evidence="3">BS5-3</strain>
    </source>
</reference>
<dbReference type="EMBL" id="CP150951">
    <property type="protein sequence ID" value="WZC47798.1"/>
    <property type="molecule type" value="Genomic_DNA"/>
</dbReference>
<feature type="transmembrane region" description="Helical" evidence="1">
    <location>
        <begin position="133"/>
        <end position="152"/>
    </location>
</feature>
<feature type="transmembrane region" description="Helical" evidence="1">
    <location>
        <begin position="238"/>
        <end position="261"/>
    </location>
</feature>
<sequence>MIQIYIVLFISVGPVAQIFYSEGLGFTASNFMTLSVLLILGSFSILAGPNLISKYGASSVINKGYFLRFFLVFLLLISLTVFQGEFLILSTIFLILLLSILHHVAFTIGWFPLVRVIVHKSQLGAFFGETRRLAGMVKNTISVIMVVLAIGGVSTFDFMTVFAIVGLLLLYSAFKMKKIFATVSDAVIAEKLGSPPTINDYRNVVSAKQNRYFFGVVFSAKLFGIAMLPVFLVGHLDVSPAFVMSCFILFQSIGSLLAPTIGKLVDVRGPREVFRVVGLVNFVPVTLVILALSVVETVDTGHFEVLLISSIAIALQVFLFQMVTMAVAVVSFTFGEGTEAVARYCMTAFVTMGADFLKLFIGGVALITSDYFFGAGHAISGFGTISILMVFVTYALNRYCVLRLE</sequence>
<gene>
    <name evidence="2" type="ORF">AABB29_12930</name>
</gene>
<organism evidence="2 3">
    <name type="scientific">Yoonia phaeophyticola</name>
    <dbReference type="NCBI Taxonomy" id="3137369"/>
    <lineage>
        <taxon>Bacteria</taxon>
        <taxon>Pseudomonadati</taxon>
        <taxon>Pseudomonadota</taxon>
        <taxon>Alphaproteobacteria</taxon>
        <taxon>Rhodobacterales</taxon>
        <taxon>Paracoccaceae</taxon>
        <taxon>Yoonia</taxon>
    </lineage>
</organism>
<feature type="transmembrane region" description="Helical" evidence="1">
    <location>
        <begin position="307"/>
        <end position="332"/>
    </location>
</feature>
<keyword evidence="1" id="KW-0472">Membrane</keyword>
<dbReference type="RefSeq" id="WP_341365918.1">
    <property type="nucleotide sequence ID" value="NZ_CP150951.2"/>
</dbReference>
<name>A0ABZ2V039_9RHOB</name>
<proteinExistence type="predicted"/>
<evidence type="ECO:0008006" key="4">
    <source>
        <dbReference type="Google" id="ProtNLM"/>
    </source>
</evidence>
<evidence type="ECO:0000256" key="1">
    <source>
        <dbReference type="SAM" id="Phobius"/>
    </source>
</evidence>
<accession>A0ABZ2V039</accession>
<dbReference type="Proteomes" id="UP001440612">
    <property type="component" value="Chromosome"/>
</dbReference>
<feature type="transmembrane region" description="Helical" evidence="1">
    <location>
        <begin position="273"/>
        <end position="295"/>
    </location>
</feature>
<evidence type="ECO:0000313" key="2">
    <source>
        <dbReference type="EMBL" id="WZC47798.1"/>
    </source>
</evidence>